<dbReference type="CDD" id="cd00207">
    <property type="entry name" value="fer2"/>
    <property type="match status" value="1"/>
</dbReference>
<feature type="domain" description="2Fe-2S ferredoxin-type" evidence="1">
    <location>
        <begin position="6"/>
        <end position="83"/>
    </location>
</feature>
<sequence>MKSNKKRITFLPEGHMVEVVGDTTLLEAARIAGVELVAPCGGTERCGRCGVRVTIPGQEGATFSLACQTMVINGMKVYLEDEVNTQPSSTKQYSKAAAHLGMAIDLGTTTLAGYLHDLTDGSCLSSHSALNGQVAFGTDVITRMAYGARSQEHYQRLTLAAINSIEKLIQKCCSEAKVSPDSICEIVIVGNTPMIHLLLKWPIASLKESPFQPYAMGPTYIKGKELAIQIAPQAICYFPPFIGGFIGSDALAAAIACDLANSQDKTLLIDIGTNAEILLKDKDRLVAVSAPAGPALEGGNISKGMIAAAGAINKVWLDYDVNLEVIGNIKPLGICGSGIIDSISEMIRLEIINSEGNISEASQLPPVTSFKIRSRLKKDDHGQTYFQLANGVSIQQGDIRQIQLAKGAIEAGIKILLKDFKIEDTDISSILMAGGFGNYLNPANAQRIGLLGNIPSKRIKQVGNTAGTGAVMLLLSHTLRKDAEILSTKFKHLGLAEDPRYQELFLQSLNFPERECIE</sequence>
<dbReference type="EMBL" id="JARPTC010000002">
    <property type="protein sequence ID" value="MDO7785932.1"/>
    <property type="molecule type" value="Genomic_DNA"/>
</dbReference>
<reference evidence="2" key="1">
    <citation type="journal article" date="2023" name="J. Hazard. Mater.">
        <title>Anaerobic biodegradation of pyrene and benzo[a]pyrene by a new sulfate-reducing Desulforamulus aquiferis strain DSA.</title>
        <authorList>
            <person name="Zhang Z."/>
            <person name="Sun J."/>
            <person name="Gong X."/>
            <person name="Wang C."/>
            <person name="Wang H."/>
        </authorList>
    </citation>
    <scope>NUCLEOTIDE SEQUENCE</scope>
    <source>
        <strain evidence="2">DSA</strain>
    </source>
</reference>
<dbReference type="SUPFAM" id="SSF53067">
    <property type="entry name" value="Actin-like ATPase domain"/>
    <property type="match status" value="1"/>
</dbReference>
<dbReference type="Proteomes" id="UP001172911">
    <property type="component" value="Unassembled WGS sequence"/>
</dbReference>
<dbReference type="PANTHER" id="PTHR42895:SF2">
    <property type="entry name" value="IRON-SULFUR CLUSTER PROTEIN"/>
    <property type="match status" value="1"/>
</dbReference>
<dbReference type="AlphaFoldDB" id="A0AAW7Z9C2"/>
<name>A0AAW7Z9C2_9FIRM</name>
<evidence type="ECO:0000313" key="3">
    <source>
        <dbReference type="Proteomes" id="UP001172911"/>
    </source>
</evidence>
<dbReference type="InterPro" id="IPR027980">
    <property type="entry name" value="RACo_C"/>
</dbReference>
<dbReference type="SUPFAM" id="SSF54292">
    <property type="entry name" value="2Fe-2S ferredoxin-like"/>
    <property type="match status" value="1"/>
</dbReference>
<dbReference type="InterPro" id="IPR041414">
    <property type="entry name" value="Raco-like_middle"/>
</dbReference>
<organism evidence="2 3">
    <name type="scientific">Desulforamulus aquiferis</name>
    <dbReference type="NCBI Taxonomy" id="1397668"/>
    <lineage>
        <taxon>Bacteria</taxon>
        <taxon>Bacillati</taxon>
        <taxon>Bacillota</taxon>
        <taxon>Clostridia</taxon>
        <taxon>Eubacteriales</taxon>
        <taxon>Peptococcaceae</taxon>
        <taxon>Desulforamulus</taxon>
    </lineage>
</organism>
<comment type="caution">
    <text evidence="2">The sequence shown here is derived from an EMBL/GenBank/DDBJ whole genome shotgun (WGS) entry which is preliminary data.</text>
</comment>
<dbReference type="PROSITE" id="PS51085">
    <property type="entry name" value="2FE2S_FER_2"/>
    <property type="match status" value="1"/>
</dbReference>
<dbReference type="Gene3D" id="3.10.20.30">
    <property type="match status" value="1"/>
</dbReference>
<accession>A0AAW7Z9C2</accession>
<dbReference type="InterPro" id="IPR036010">
    <property type="entry name" value="2Fe-2S_ferredoxin-like_sf"/>
</dbReference>
<dbReference type="InterPro" id="IPR052911">
    <property type="entry name" value="Corrinoid_activation_enz"/>
</dbReference>
<dbReference type="InterPro" id="IPR012675">
    <property type="entry name" value="Beta-grasp_dom_sf"/>
</dbReference>
<protein>
    <submittedName>
        <fullName evidence="2">ASKHA domain-containing protein</fullName>
    </submittedName>
</protein>
<dbReference type="InterPro" id="IPR001041">
    <property type="entry name" value="2Fe-2S_ferredoxin-type"/>
</dbReference>
<evidence type="ECO:0000259" key="1">
    <source>
        <dbReference type="PROSITE" id="PS51085"/>
    </source>
</evidence>
<dbReference type="Gene3D" id="3.30.420.480">
    <property type="entry name" value="Domain of unknown function (DUF4445)"/>
    <property type="match status" value="1"/>
</dbReference>
<dbReference type="InterPro" id="IPR042259">
    <property type="entry name" value="Raco-like_middle_sf"/>
</dbReference>
<dbReference type="Pfam" id="PF17651">
    <property type="entry name" value="Raco_middle"/>
    <property type="match status" value="1"/>
</dbReference>
<keyword evidence="3" id="KW-1185">Reference proteome</keyword>
<dbReference type="Pfam" id="PF00111">
    <property type="entry name" value="Fer2"/>
    <property type="match status" value="1"/>
</dbReference>
<gene>
    <name evidence="2" type="ORF">P6N53_01655</name>
</gene>
<evidence type="ECO:0000313" key="2">
    <source>
        <dbReference type="EMBL" id="MDO7785932.1"/>
    </source>
</evidence>
<dbReference type="InterPro" id="IPR043129">
    <property type="entry name" value="ATPase_NBD"/>
</dbReference>
<dbReference type="GO" id="GO:0051536">
    <property type="term" value="F:iron-sulfur cluster binding"/>
    <property type="evidence" value="ECO:0007669"/>
    <property type="project" value="InterPro"/>
</dbReference>
<dbReference type="Pfam" id="PF14574">
    <property type="entry name" value="RACo_C_ter"/>
    <property type="match status" value="1"/>
</dbReference>
<reference evidence="2" key="2">
    <citation type="submission" date="2023-03" db="EMBL/GenBank/DDBJ databases">
        <authorList>
            <person name="Zhang Z."/>
        </authorList>
    </citation>
    <scope>NUCLEOTIDE SEQUENCE</scope>
    <source>
        <strain evidence="2">DSA</strain>
    </source>
</reference>
<proteinExistence type="predicted"/>
<dbReference type="PANTHER" id="PTHR42895">
    <property type="entry name" value="IRON-SULFUR CLUSTER-BINDING PROTEIN-RELATED"/>
    <property type="match status" value="1"/>
</dbReference>
<dbReference type="RefSeq" id="WP_304540632.1">
    <property type="nucleotide sequence ID" value="NZ_JARPTC010000002.1"/>
</dbReference>